<protein>
    <submittedName>
        <fullName evidence="2">Ribbon-helix-helix domain-containing protein</fullName>
    </submittedName>
</protein>
<dbReference type="RefSeq" id="WP_194213967.1">
    <property type="nucleotide sequence ID" value="NZ_CP061205.1"/>
</dbReference>
<keyword evidence="3" id="KW-1185">Reference proteome</keyword>
<name>A0ABV7D5A8_9PROT</name>
<dbReference type="Pfam" id="PF01402">
    <property type="entry name" value="RHH_1"/>
    <property type="match status" value="1"/>
</dbReference>
<dbReference type="Proteomes" id="UP001595444">
    <property type="component" value="Unassembled WGS sequence"/>
</dbReference>
<organism evidence="2 3">
    <name type="scientific">Kordiimonas pumila</name>
    <dbReference type="NCBI Taxonomy" id="2161677"/>
    <lineage>
        <taxon>Bacteria</taxon>
        <taxon>Pseudomonadati</taxon>
        <taxon>Pseudomonadota</taxon>
        <taxon>Alphaproteobacteria</taxon>
        <taxon>Kordiimonadales</taxon>
        <taxon>Kordiimonadaceae</taxon>
        <taxon>Kordiimonas</taxon>
    </lineage>
</organism>
<evidence type="ECO:0000259" key="1">
    <source>
        <dbReference type="Pfam" id="PF01402"/>
    </source>
</evidence>
<gene>
    <name evidence="2" type="ORF">ACFOKA_10685</name>
</gene>
<dbReference type="InterPro" id="IPR002145">
    <property type="entry name" value="CopG"/>
</dbReference>
<dbReference type="EMBL" id="JBHRSL010000010">
    <property type="protein sequence ID" value="MFC3052368.1"/>
    <property type="molecule type" value="Genomic_DNA"/>
</dbReference>
<accession>A0ABV7D5A8</accession>
<feature type="domain" description="Ribbon-helix-helix protein CopG" evidence="1">
    <location>
        <begin position="4"/>
        <end position="39"/>
    </location>
</feature>
<comment type="caution">
    <text evidence="2">The sequence shown here is derived from an EMBL/GenBank/DDBJ whole genome shotgun (WGS) entry which is preliminary data.</text>
</comment>
<reference evidence="3" key="1">
    <citation type="journal article" date="2019" name="Int. J. Syst. Evol. Microbiol.">
        <title>The Global Catalogue of Microorganisms (GCM) 10K type strain sequencing project: providing services to taxonomists for standard genome sequencing and annotation.</title>
        <authorList>
            <consortium name="The Broad Institute Genomics Platform"/>
            <consortium name="The Broad Institute Genome Sequencing Center for Infectious Disease"/>
            <person name="Wu L."/>
            <person name="Ma J."/>
        </authorList>
    </citation>
    <scope>NUCLEOTIDE SEQUENCE [LARGE SCALE GENOMIC DNA]</scope>
    <source>
        <strain evidence="3">KCTC 62164</strain>
    </source>
</reference>
<evidence type="ECO:0000313" key="2">
    <source>
        <dbReference type="EMBL" id="MFC3052368.1"/>
    </source>
</evidence>
<proteinExistence type="predicted"/>
<evidence type="ECO:0000313" key="3">
    <source>
        <dbReference type="Proteomes" id="UP001595444"/>
    </source>
</evidence>
<sequence length="108" mass="12264">MLHTISLRIPSTLSHELEELAARRNLTVSALMRDILLEYTGHKSSDFKDIHERLQVALNLSIKTLYLVRFLAAGVDEEAADEILREAENYFVKIGLDNSQVETENDHG</sequence>